<evidence type="ECO:0000313" key="5">
    <source>
        <dbReference type="EMBL" id="MBK3331770.1"/>
    </source>
</evidence>
<protein>
    <submittedName>
        <fullName evidence="5">Elongation factor P--(R)-beta-lysine ligase</fullName>
        <ecNumber evidence="5">6.3.1.-</ecNumber>
    </submittedName>
</protein>
<dbReference type="Gene3D" id="3.30.930.10">
    <property type="entry name" value="Bira Bifunctional Protein, Domain 2"/>
    <property type="match status" value="1"/>
</dbReference>
<dbReference type="GO" id="GO:0016874">
    <property type="term" value="F:ligase activity"/>
    <property type="evidence" value="ECO:0007669"/>
    <property type="project" value="UniProtKB-KW"/>
</dbReference>
<dbReference type="NCBIfam" id="NF006828">
    <property type="entry name" value="PRK09350.1"/>
    <property type="match status" value="1"/>
</dbReference>
<organism evidence="5 6">
    <name type="scientific">Persephonella atlantica</name>
    <dbReference type="NCBI Taxonomy" id="2699429"/>
    <lineage>
        <taxon>Bacteria</taxon>
        <taxon>Pseudomonadati</taxon>
        <taxon>Aquificota</taxon>
        <taxon>Aquificia</taxon>
        <taxon>Aquificales</taxon>
        <taxon>Hydrogenothermaceae</taxon>
        <taxon>Persephonella</taxon>
    </lineage>
</organism>
<comment type="caution">
    <text evidence="5">The sequence shown here is derived from an EMBL/GenBank/DDBJ whole genome shotgun (WGS) entry which is preliminary data.</text>
</comment>
<evidence type="ECO:0000256" key="3">
    <source>
        <dbReference type="ARBA" id="ARBA00022840"/>
    </source>
</evidence>
<dbReference type="InterPro" id="IPR004525">
    <property type="entry name" value="EpmA"/>
</dbReference>
<evidence type="ECO:0000256" key="1">
    <source>
        <dbReference type="ARBA" id="ARBA00022598"/>
    </source>
</evidence>
<dbReference type="GO" id="GO:0003746">
    <property type="term" value="F:translation elongation factor activity"/>
    <property type="evidence" value="ECO:0007669"/>
    <property type="project" value="UniProtKB-KW"/>
</dbReference>
<gene>
    <name evidence="5" type="primary">epmA</name>
    <name evidence="5" type="ORF">GWK41_01660</name>
</gene>
<dbReference type="EC" id="6.3.1.-" evidence="5"/>
<keyword evidence="5" id="KW-0251">Elongation factor</keyword>
<feature type="domain" description="Aminoacyl-transfer RNA synthetases class-II family profile" evidence="4">
    <location>
        <begin position="9"/>
        <end position="322"/>
    </location>
</feature>
<reference evidence="5 6" key="1">
    <citation type="journal article" date="2021" name="Syst. Appl. Microbiol.">
        <title>Persephonella atlantica sp. nov.: How to adapt to physico-chemical gradients in high temperature hydrothermal habitats.</title>
        <authorList>
            <person name="Francois D.X."/>
            <person name="Godfroy A."/>
            <person name="Mathien C."/>
            <person name="Aube J."/>
            <person name="Cathalot C."/>
            <person name="Lesongeur F."/>
            <person name="L'Haridon S."/>
            <person name="Philippon X."/>
            <person name="Roussel E.G."/>
        </authorList>
    </citation>
    <scope>NUCLEOTIDE SEQUENCE [LARGE SCALE GENOMIC DNA]</scope>
    <source>
        <strain evidence="5 6">MO1340</strain>
    </source>
</reference>
<dbReference type="InterPro" id="IPR018149">
    <property type="entry name" value="Lys-tRNA-synth_II_C"/>
</dbReference>
<keyword evidence="3" id="KW-0067">ATP-binding</keyword>
<dbReference type="Proteomes" id="UP000772812">
    <property type="component" value="Unassembled WGS sequence"/>
</dbReference>
<evidence type="ECO:0000313" key="6">
    <source>
        <dbReference type="Proteomes" id="UP000772812"/>
    </source>
</evidence>
<dbReference type="InterPro" id="IPR006195">
    <property type="entry name" value="aa-tRNA-synth_II"/>
</dbReference>
<name>A0ABS1GFS8_9AQUI</name>
<sequence>MKQLPNDIYRAKHTVIKAIRNYFEKTGSIEVFTPYLNKFPNLDPNIYPVECTVEKSDGKKITAYLHTSPEYNMKKLLSKIKHDIHQICHVFRNFEGSDRHTVEFMMLEWYRLGYNLEDLMEDSKNIFIETALSLSGKPAVSFRGREYNIEKWEKITVDEAFYRYTGIYPDDFEGLVRFLKNSPTHHCISNDYETVFYTVYAFYVEPKLGIEKPTFIYDYPPQFSALAKIENGKGKRFEAYIGGVELINGYYEINNTTELRKRLEKDRNEKAKKGREYPVDEEFINSCKNIPEFSGASLGIDRLLMVLLNKEKIHEVQGLNWI</sequence>
<dbReference type="RefSeq" id="WP_200673174.1">
    <property type="nucleotide sequence ID" value="NZ_JAACYA010000001.1"/>
</dbReference>
<dbReference type="SUPFAM" id="SSF55681">
    <property type="entry name" value="Class II aaRS and biotin synthetases"/>
    <property type="match status" value="1"/>
</dbReference>
<dbReference type="InterPro" id="IPR045864">
    <property type="entry name" value="aa-tRNA-synth_II/BPL/LPL"/>
</dbReference>
<keyword evidence="5" id="KW-0648">Protein biosynthesis</keyword>
<dbReference type="Pfam" id="PF00152">
    <property type="entry name" value="tRNA-synt_2"/>
    <property type="match status" value="1"/>
</dbReference>
<evidence type="ECO:0000256" key="2">
    <source>
        <dbReference type="ARBA" id="ARBA00022741"/>
    </source>
</evidence>
<evidence type="ECO:0000259" key="4">
    <source>
        <dbReference type="PROSITE" id="PS50862"/>
    </source>
</evidence>
<dbReference type="NCBIfam" id="TIGR00462">
    <property type="entry name" value="genX"/>
    <property type="match status" value="1"/>
</dbReference>
<dbReference type="PRINTS" id="PR00982">
    <property type="entry name" value="TRNASYNTHLYS"/>
</dbReference>
<dbReference type="PROSITE" id="PS50862">
    <property type="entry name" value="AA_TRNA_LIGASE_II"/>
    <property type="match status" value="1"/>
</dbReference>
<keyword evidence="2" id="KW-0547">Nucleotide-binding</keyword>
<dbReference type="PANTHER" id="PTHR42918">
    <property type="entry name" value="LYSYL-TRNA SYNTHETASE"/>
    <property type="match status" value="1"/>
</dbReference>
<accession>A0ABS1GFS8</accession>
<dbReference type="PANTHER" id="PTHR42918:SF6">
    <property type="entry name" value="ELONGATION FACTOR P--(R)-BETA-LYSINE LIGASE"/>
    <property type="match status" value="1"/>
</dbReference>
<keyword evidence="6" id="KW-1185">Reference proteome</keyword>
<dbReference type="InterPro" id="IPR004364">
    <property type="entry name" value="Aa-tRNA-synt_II"/>
</dbReference>
<proteinExistence type="predicted"/>
<keyword evidence="1 5" id="KW-0436">Ligase</keyword>
<dbReference type="EMBL" id="JAACYA010000001">
    <property type="protein sequence ID" value="MBK3331770.1"/>
    <property type="molecule type" value="Genomic_DNA"/>
</dbReference>